<comment type="similarity">
    <text evidence="1">Belongs to the peptidase C48 family.</text>
</comment>
<dbReference type="EMBL" id="CM010636">
    <property type="protein sequence ID" value="RID45845.1"/>
    <property type="molecule type" value="Genomic_DNA"/>
</dbReference>
<keyword evidence="2" id="KW-0645">Protease</keyword>
<dbReference type="InterPro" id="IPR038765">
    <property type="entry name" value="Papain-like_cys_pep_sf"/>
</dbReference>
<dbReference type="Gene3D" id="3.40.395.10">
    <property type="entry name" value="Adenoviral Proteinase, Chain A"/>
    <property type="match status" value="1"/>
</dbReference>
<dbReference type="GO" id="GO:0008234">
    <property type="term" value="F:cysteine-type peptidase activity"/>
    <property type="evidence" value="ECO:0007669"/>
    <property type="project" value="InterPro"/>
</dbReference>
<name>A0A397XWZ0_BRACM</name>
<protein>
    <recommendedName>
        <fullName evidence="4">Ubiquitin-like protease family profile domain-containing protein</fullName>
    </recommendedName>
</protein>
<dbReference type="InterPro" id="IPR003653">
    <property type="entry name" value="Peptidase_C48_C"/>
</dbReference>
<evidence type="ECO:0000313" key="6">
    <source>
        <dbReference type="Proteomes" id="UP000264353"/>
    </source>
</evidence>
<keyword evidence="3" id="KW-0378">Hydrolase</keyword>
<proteinExistence type="inferred from homology"/>
<gene>
    <name evidence="5" type="ORF">BRARA_I02540</name>
</gene>
<dbReference type="SUPFAM" id="SSF54001">
    <property type="entry name" value="Cysteine proteinases"/>
    <property type="match status" value="1"/>
</dbReference>
<dbReference type="Pfam" id="PF02902">
    <property type="entry name" value="Peptidase_C48"/>
    <property type="match status" value="1"/>
</dbReference>
<evidence type="ECO:0000259" key="4">
    <source>
        <dbReference type="PROSITE" id="PS50600"/>
    </source>
</evidence>
<reference evidence="5 6" key="1">
    <citation type="submission" date="2018-06" db="EMBL/GenBank/DDBJ databases">
        <title>WGS assembly of Brassica rapa FPsc.</title>
        <authorList>
            <person name="Bowman J."/>
            <person name="Kohchi T."/>
            <person name="Yamato K."/>
            <person name="Jenkins J."/>
            <person name="Shu S."/>
            <person name="Ishizaki K."/>
            <person name="Yamaoka S."/>
            <person name="Nishihama R."/>
            <person name="Nakamura Y."/>
            <person name="Berger F."/>
            <person name="Adam C."/>
            <person name="Aki S."/>
            <person name="Althoff F."/>
            <person name="Araki T."/>
            <person name="Arteaga-Vazquez M."/>
            <person name="Balasubrmanian S."/>
            <person name="Bauer D."/>
            <person name="Boehm C."/>
            <person name="Briginshaw L."/>
            <person name="Caballero-Perez J."/>
            <person name="Catarino B."/>
            <person name="Chen F."/>
            <person name="Chiyoda S."/>
            <person name="Chovatia M."/>
            <person name="Davies K."/>
            <person name="Delmans M."/>
            <person name="Demura T."/>
            <person name="Dierschke T."/>
            <person name="Dolan L."/>
            <person name="Dorantes-Acosta A."/>
            <person name="Eklund D."/>
            <person name="Florent S."/>
            <person name="Flores-Sandoval E."/>
            <person name="Fujiyama A."/>
            <person name="Fukuzawa H."/>
            <person name="Galik B."/>
            <person name="Grimanelli D."/>
            <person name="Grimwood J."/>
            <person name="Grossniklaus U."/>
            <person name="Hamada T."/>
            <person name="Haseloff J."/>
            <person name="Hetherington A."/>
            <person name="Higo A."/>
            <person name="Hirakawa Y."/>
            <person name="Hundley H."/>
            <person name="Ikeda Y."/>
            <person name="Inoue K."/>
            <person name="Inoue S."/>
            <person name="Ishida S."/>
            <person name="Jia Q."/>
            <person name="Kakita M."/>
            <person name="Kanazawa T."/>
            <person name="Kawai Y."/>
            <person name="Kawashima T."/>
            <person name="Kennedy M."/>
            <person name="Kinose K."/>
            <person name="Kinoshita T."/>
            <person name="Kohara Y."/>
            <person name="Koide E."/>
            <person name="Komatsu K."/>
            <person name="Kopischke S."/>
            <person name="Kubo M."/>
            <person name="Kyozuka J."/>
            <person name="Lagercrantz U."/>
            <person name="Lin S."/>
            <person name="Lindquist E."/>
            <person name="Lipzen A."/>
            <person name="Lu C."/>
            <person name="Luna E."/>
            <person name="Martienssen R."/>
            <person name="Minamino N."/>
            <person name="Mizutani M."/>
            <person name="Mizutani M."/>
            <person name="Mochizuki N."/>
            <person name="Monte I."/>
            <person name="Mosher R."/>
            <person name="Nagasaki H."/>
            <person name="Nakagami H."/>
            <person name="Naramoto S."/>
            <person name="Nishitani K."/>
            <person name="Ohtani M."/>
            <person name="Okamoto T."/>
            <person name="Okumura M."/>
            <person name="Phillips J."/>
            <person name="Pollak B."/>
            <person name="Reinders A."/>
            <person name="Roevekamp M."/>
            <person name="Sano R."/>
            <person name="Sawa S."/>
            <person name="Schmid M."/>
            <person name="Shirakawa M."/>
            <person name="Solano R."/>
            <person name="Spunde A."/>
            <person name="Suetsugu N."/>
            <person name="Sugano S."/>
            <person name="Sugiyama A."/>
            <person name="Sun R."/>
            <person name="Suzuki Y."/>
            <person name="Takenaka M."/>
            <person name="Takezawa D."/>
            <person name="Tomogane H."/>
            <person name="Tsuzuki M."/>
            <person name="Ueda T."/>
            <person name="Umeda M."/>
            <person name="Ward J."/>
            <person name="Watanabe Y."/>
            <person name="Yazaki K."/>
            <person name="Yokoyama R."/>
            <person name="Yoshitake Y."/>
            <person name="Yotsui I."/>
            <person name="Zachgo S."/>
            <person name="Schmutz J."/>
        </authorList>
    </citation>
    <scope>NUCLEOTIDE SEQUENCE [LARGE SCALE GENOMIC DNA]</scope>
    <source>
        <strain evidence="6">cv. B-3</strain>
    </source>
</reference>
<sequence length="375" mass="44589">MDVSEDQAMNYPLRLYDDGAYNLENKNINHNIHMGDIPQIINTIRQDVWDNLKEFHVGVIAKLADSKFVRSGKVVHYLLRRQLRVYKKEIWCLLVDQPLRFFLHEFSEITELNTYTLPIETRVFSYIGDNGMMCMRNNFEPSTTIYDPIAPVDPIKLDKRKQHLKPFECHDDVEFYRYLIIERPQWQNREYRWATESIFFVEHICAHLRVLMRRSTRDPNPFWSKCITFLDTWFVQVWCMDYKFTTNTGYENLVNGKMPTDIPKNMKWLEDVDHLYGLLQTGGDHWVAFYLDLRKENINCYDPINIGKITPESEQKMLDAFRPLTQMIPAMLNDLVSSNLRKPNYKQFAFRRRIGKKNPRNIQVGDCGCVFVEVC</sequence>
<accession>A0A397XWZ0</accession>
<dbReference type="PROSITE" id="PS50600">
    <property type="entry name" value="ULP_PROTEASE"/>
    <property type="match status" value="1"/>
</dbReference>
<dbReference type="Proteomes" id="UP000264353">
    <property type="component" value="Chromosome A9"/>
</dbReference>
<evidence type="ECO:0000256" key="2">
    <source>
        <dbReference type="ARBA" id="ARBA00022670"/>
    </source>
</evidence>
<feature type="domain" description="Ubiquitin-like protease family profile" evidence="4">
    <location>
        <begin position="178"/>
        <end position="375"/>
    </location>
</feature>
<dbReference type="GO" id="GO:0006508">
    <property type="term" value="P:proteolysis"/>
    <property type="evidence" value="ECO:0007669"/>
    <property type="project" value="UniProtKB-KW"/>
</dbReference>
<organism evidence="5 6">
    <name type="scientific">Brassica campestris</name>
    <name type="common">Field mustard</name>
    <dbReference type="NCBI Taxonomy" id="3711"/>
    <lineage>
        <taxon>Eukaryota</taxon>
        <taxon>Viridiplantae</taxon>
        <taxon>Streptophyta</taxon>
        <taxon>Embryophyta</taxon>
        <taxon>Tracheophyta</taxon>
        <taxon>Spermatophyta</taxon>
        <taxon>Magnoliopsida</taxon>
        <taxon>eudicotyledons</taxon>
        <taxon>Gunneridae</taxon>
        <taxon>Pentapetalae</taxon>
        <taxon>rosids</taxon>
        <taxon>malvids</taxon>
        <taxon>Brassicales</taxon>
        <taxon>Brassicaceae</taxon>
        <taxon>Brassiceae</taxon>
        <taxon>Brassica</taxon>
    </lineage>
</organism>
<dbReference type="AlphaFoldDB" id="A0A397XWZ0"/>
<evidence type="ECO:0000313" key="5">
    <source>
        <dbReference type="EMBL" id="RID45845.1"/>
    </source>
</evidence>
<evidence type="ECO:0000256" key="3">
    <source>
        <dbReference type="ARBA" id="ARBA00022801"/>
    </source>
</evidence>
<evidence type="ECO:0000256" key="1">
    <source>
        <dbReference type="ARBA" id="ARBA00005234"/>
    </source>
</evidence>